<dbReference type="Proteomes" id="UP001642360">
    <property type="component" value="Unassembled WGS sequence"/>
</dbReference>
<feature type="compositionally biased region" description="Gly residues" evidence="1">
    <location>
        <begin position="9"/>
        <end position="18"/>
    </location>
</feature>
<sequence>VRDGDGDLGDGAGAGTGVGDNDEVGGATIGDEVGVAVGEIFGVVPGACAMHEVAKRVKSTKIWNLKKNPSSCSLERERY</sequence>
<evidence type="ECO:0000313" key="2">
    <source>
        <dbReference type="EMBL" id="CAK9162987.1"/>
    </source>
</evidence>
<gene>
    <name evidence="2" type="ORF">ILEXP_LOCUS31944</name>
</gene>
<proteinExistence type="predicted"/>
<name>A0ABC8T7C8_9AQUA</name>
<dbReference type="AlphaFoldDB" id="A0ABC8T7C8"/>
<feature type="region of interest" description="Disordered" evidence="1">
    <location>
        <begin position="1"/>
        <end position="25"/>
    </location>
</feature>
<reference evidence="2 3" key="1">
    <citation type="submission" date="2024-02" db="EMBL/GenBank/DDBJ databases">
        <authorList>
            <person name="Vignale AGUSTIN F."/>
            <person name="Sosa J E."/>
            <person name="Modenutti C."/>
        </authorList>
    </citation>
    <scope>NUCLEOTIDE SEQUENCE [LARGE SCALE GENOMIC DNA]</scope>
</reference>
<feature type="non-terminal residue" evidence="2">
    <location>
        <position position="1"/>
    </location>
</feature>
<comment type="caution">
    <text evidence="2">The sequence shown here is derived from an EMBL/GenBank/DDBJ whole genome shotgun (WGS) entry which is preliminary data.</text>
</comment>
<dbReference type="EMBL" id="CAUOFW020003947">
    <property type="protein sequence ID" value="CAK9162987.1"/>
    <property type="molecule type" value="Genomic_DNA"/>
</dbReference>
<keyword evidence="3" id="KW-1185">Reference proteome</keyword>
<feature type="non-terminal residue" evidence="2">
    <location>
        <position position="79"/>
    </location>
</feature>
<accession>A0ABC8T7C8</accession>
<evidence type="ECO:0000256" key="1">
    <source>
        <dbReference type="SAM" id="MobiDB-lite"/>
    </source>
</evidence>
<organism evidence="2 3">
    <name type="scientific">Ilex paraguariensis</name>
    <name type="common">yerba mate</name>
    <dbReference type="NCBI Taxonomy" id="185542"/>
    <lineage>
        <taxon>Eukaryota</taxon>
        <taxon>Viridiplantae</taxon>
        <taxon>Streptophyta</taxon>
        <taxon>Embryophyta</taxon>
        <taxon>Tracheophyta</taxon>
        <taxon>Spermatophyta</taxon>
        <taxon>Magnoliopsida</taxon>
        <taxon>eudicotyledons</taxon>
        <taxon>Gunneridae</taxon>
        <taxon>Pentapetalae</taxon>
        <taxon>asterids</taxon>
        <taxon>campanulids</taxon>
        <taxon>Aquifoliales</taxon>
        <taxon>Aquifoliaceae</taxon>
        <taxon>Ilex</taxon>
    </lineage>
</organism>
<protein>
    <submittedName>
        <fullName evidence="2">Uncharacterized protein</fullName>
    </submittedName>
</protein>
<evidence type="ECO:0000313" key="3">
    <source>
        <dbReference type="Proteomes" id="UP001642360"/>
    </source>
</evidence>